<reference evidence="1 2" key="1">
    <citation type="journal article" date="2023" name="BMC Biol.">
        <title>The compact genome of the sponge Oopsacas minuta (Hexactinellida) is lacking key metazoan core genes.</title>
        <authorList>
            <person name="Santini S."/>
            <person name="Schenkelaars Q."/>
            <person name="Jourda C."/>
            <person name="Duchesne M."/>
            <person name="Belahbib H."/>
            <person name="Rocher C."/>
            <person name="Selva M."/>
            <person name="Riesgo A."/>
            <person name="Vervoort M."/>
            <person name="Leys S.P."/>
            <person name="Kodjabachian L."/>
            <person name="Le Bivic A."/>
            <person name="Borchiellini C."/>
            <person name="Claverie J.M."/>
            <person name="Renard E."/>
        </authorList>
    </citation>
    <scope>NUCLEOTIDE SEQUENCE [LARGE SCALE GENOMIC DNA]</scope>
    <source>
        <strain evidence="1">SPO-2</strain>
    </source>
</reference>
<protein>
    <recommendedName>
        <fullName evidence="3">Transposase</fullName>
    </recommendedName>
</protein>
<dbReference type="PANTHER" id="PTHR47326:SF1">
    <property type="entry name" value="HTH PSQ-TYPE DOMAIN-CONTAINING PROTEIN"/>
    <property type="match status" value="1"/>
</dbReference>
<comment type="caution">
    <text evidence="1">The sequence shown here is derived from an EMBL/GenBank/DDBJ whole genome shotgun (WGS) entry which is preliminary data.</text>
</comment>
<dbReference type="AlphaFoldDB" id="A0AAV7K341"/>
<accession>A0AAV7K341</accession>
<dbReference type="EMBL" id="JAKMXF010000199">
    <property type="protein sequence ID" value="KAI6655343.1"/>
    <property type="molecule type" value="Genomic_DNA"/>
</dbReference>
<dbReference type="GO" id="GO:0003676">
    <property type="term" value="F:nucleic acid binding"/>
    <property type="evidence" value="ECO:0007669"/>
    <property type="project" value="InterPro"/>
</dbReference>
<dbReference type="Gene3D" id="3.30.420.10">
    <property type="entry name" value="Ribonuclease H-like superfamily/Ribonuclease H"/>
    <property type="match status" value="1"/>
</dbReference>
<evidence type="ECO:0008006" key="3">
    <source>
        <dbReference type="Google" id="ProtNLM"/>
    </source>
</evidence>
<evidence type="ECO:0000313" key="2">
    <source>
        <dbReference type="Proteomes" id="UP001165289"/>
    </source>
</evidence>
<dbReference type="InterPro" id="IPR036397">
    <property type="entry name" value="RNaseH_sf"/>
</dbReference>
<proteinExistence type="predicted"/>
<gene>
    <name evidence="1" type="ORF">LOD99_2178</name>
</gene>
<evidence type="ECO:0000313" key="1">
    <source>
        <dbReference type="EMBL" id="KAI6655343.1"/>
    </source>
</evidence>
<dbReference type="PANTHER" id="PTHR47326">
    <property type="entry name" value="TRANSPOSABLE ELEMENT TC3 TRANSPOSASE-LIKE PROTEIN"/>
    <property type="match status" value="1"/>
</dbReference>
<dbReference type="Proteomes" id="UP001165289">
    <property type="component" value="Unassembled WGS sequence"/>
</dbReference>
<name>A0AAV7K341_9METZ</name>
<sequence length="99" mass="11878">MKGVVAPLFFEEQEKTVTINADRYLKILEVFWKELEENYREYLPKFWFQQDGATPHTSNKCLDWIKNHFGSRVISRRCDHEWAAYSPDLSPPDYYLWGS</sequence>
<keyword evidence="2" id="KW-1185">Reference proteome</keyword>
<organism evidence="1 2">
    <name type="scientific">Oopsacas minuta</name>
    <dbReference type="NCBI Taxonomy" id="111878"/>
    <lineage>
        <taxon>Eukaryota</taxon>
        <taxon>Metazoa</taxon>
        <taxon>Porifera</taxon>
        <taxon>Hexactinellida</taxon>
        <taxon>Hexasterophora</taxon>
        <taxon>Lyssacinosida</taxon>
        <taxon>Leucopsacidae</taxon>
        <taxon>Oopsacas</taxon>
    </lineage>
</organism>